<evidence type="ECO:0000313" key="2">
    <source>
        <dbReference type="EMBL" id="SNS28453.1"/>
    </source>
</evidence>
<dbReference type="SUPFAM" id="SSF103473">
    <property type="entry name" value="MFS general substrate transporter"/>
    <property type="match status" value="1"/>
</dbReference>
<dbReference type="InterPro" id="IPR036259">
    <property type="entry name" value="MFS_trans_sf"/>
</dbReference>
<feature type="transmembrane region" description="Helical" evidence="1">
    <location>
        <begin position="21"/>
        <end position="46"/>
    </location>
</feature>
<keyword evidence="1" id="KW-1133">Transmembrane helix</keyword>
<keyword evidence="1" id="KW-0472">Membrane</keyword>
<feature type="transmembrane region" description="Helical" evidence="1">
    <location>
        <begin position="83"/>
        <end position="101"/>
    </location>
</feature>
<dbReference type="AlphaFoldDB" id="A0A239D9W1"/>
<dbReference type="SUPFAM" id="SSF48371">
    <property type="entry name" value="ARM repeat"/>
    <property type="match status" value="1"/>
</dbReference>
<feature type="transmembrane region" description="Helical" evidence="1">
    <location>
        <begin position="368"/>
        <end position="385"/>
    </location>
</feature>
<feature type="transmembrane region" description="Helical" evidence="1">
    <location>
        <begin position="170"/>
        <end position="191"/>
    </location>
</feature>
<organism evidence="2 3">
    <name type="scientific">Pontibacter ummariensis</name>
    <dbReference type="NCBI Taxonomy" id="1610492"/>
    <lineage>
        <taxon>Bacteria</taxon>
        <taxon>Pseudomonadati</taxon>
        <taxon>Bacteroidota</taxon>
        <taxon>Cytophagia</taxon>
        <taxon>Cytophagales</taxon>
        <taxon>Hymenobacteraceae</taxon>
        <taxon>Pontibacter</taxon>
    </lineage>
</organism>
<keyword evidence="1" id="KW-0812">Transmembrane</keyword>
<feature type="transmembrane region" description="Helical" evidence="1">
    <location>
        <begin position="227"/>
        <end position="251"/>
    </location>
</feature>
<accession>A0A239D9W1</accession>
<dbReference type="Proteomes" id="UP000198432">
    <property type="component" value="Unassembled WGS sequence"/>
</dbReference>
<dbReference type="CDD" id="cd06174">
    <property type="entry name" value="MFS"/>
    <property type="match status" value="1"/>
</dbReference>
<keyword evidence="3" id="KW-1185">Reference proteome</keyword>
<dbReference type="InterPro" id="IPR016024">
    <property type="entry name" value="ARM-type_fold"/>
</dbReference>
<reference evidence="3" key="1">
    <citation type="submission" date="2017-06" db="EMBL/GenBank/DDBJ databases">
        <authorList>
            <person name="Varghese N."/>
            <person name="Submissions S."/>
        </authorList>
    </citation>
    <scope>NUCLEOTIDE SEQUENCE [LARGE SCALE GENOMIC DNA]</scope>
    <source>
        <strain evidence="3">NKM1</strain>
    </source>
</reference>
<evidence type="ECO:0000313" key="3">
    <source>
        <dbReference type="Proteomes" id="UP000198432"/>
    </source>
</evidence>
<gene>
    <name evidence="2" type="ORF">SAMN06296052_104104</name>
</gene>
<feature type="transmembrane region" description="Helical" evidence="1">
    <location>
        <begin position="263"/>
        <end position="281"/>
    </location>
</feature>
<name>A0A239D9W1_9BACT</name>
<dbReference type="EMBL" id="FZOQ01000004">
    <property type="protein sequence ID" value="SNS28453.1"/>
    <property type="molecule type" value="Genomic_DNA"/>
</dbReference>
<feature type="transmembrane region" description="Helical" evidence="1">
    <location>
        <begin position="391"/>
        <end position="414"/>
    </location>
</feature>
<protein>
    <submittedName>
        <fullName evidence="2">ATP/ADP translocase</fullName>
    </submittedName>
</protein>
<feature type="transmembrane region" description="Helical" evidence="1">
    <location>
        <begin position="52"/>
        <end position="71"/>
    </location>
</feature>
<sequence length="907" mass="102332">MGKRFALLLNVKPGEVKLVRELFLIQFCLGIATAFLFTSSLTLFLSAYEVKVFPLVYLAAAALLLVFNYLYARLEAMVSALRCLRVVVAFSVTVVLTFWLIQHFYSFGWSPLWLATWSIIIYMLIGYAFWGMTAILFNVRESRRLFSVVGGGDIPAKMLGYLSVSVLVPFVGVLNLLWVSVGAFTVAFALLGRLRHERLLEPEEHIHQHRTQVRGTSFVSSLFQNHLIFYLALWSLLAYTIIFFIDFTFLSEIKVNYESSHELATFIAVFFALGRLLAIVFKLMFSSRVIARLGLTSSLLLAPVVLFLVNGFILLANDALTVHLYAFGTMVLLFEVLRSTIQEPVFFVLFQPLHPHVRLKGHLIAKGYTLPFALLAVGGFLTVYLQHYDHVAIPLVSSILMLVLLAWASSVYFVRKAYLKTLMQALARGYFAGSELFLNDRTVIDLLVQKAKGHKPKEVIHALDLLERSGYSKLSELLLQQLQHKLLDVKEYVIAKVMEKSMIEAVPILREQLKANLVPRLKPLLLKALFFLDREKGGALELALRQLSPDCRKAAMEGLLLQPRNENVSKVVMQELQKMMTGGTPDKLAALDVIAETKLPDGIQGLESLLKDKDRQVWQRAVAVAGKVKAFQYLPHLLQLAGRKEDQGILQRTLPDFGDELYTAEHYPVSLLPDPLLAIFIKVAAKTKGENSTAFLERVFRSSPDKADLVVEALWAKKASLSLPMQEELKHWLMRKLHQSHTKVGYYIALLPDNTVELLRNALCSELQQDVRNVLKGLSLVYHREQIDRVIEVEQLRDSHKLSNALEMLELLLPKKFFTKLDALVELMQDIRCQQLVLPRQATRGTASVIGEILTGSGCNAWTKAVACYIVPQLQERSLALQLLDRPGDPADALFQETRNYVVSVLN</sequence>
<feature type="transmembrane region" description="Helical" evidence="1">
    <location>
        <begin position="293"/>
        <end position="316"/>
    </location>
</feature>
<feature type="transmembrane region" description="Helical" evidence="1">
    <location>
        <begin position="113"/>
        <end position="138"/>
    </location>
</feature>
<evidence type="ECO:0000256" key="1">
    <source>
        <dbReference type="SAM" id="Phobius"/>
    </source>
</evidence>
<feature type="transmembrane region" description="Helical" evidence="1">
    <location>
        <begin position="322"/>
        <end position="341"/>
    </location>
</feature>
<dbReference type="InterPro" id="IPR011989">
    <property type="entry name" value="ARM-like"/>
</dbReference>
<dbReference type="Gene3D" id="1.25.10.10">
    <property type="entry name" value="Leucine-rich Repeat Variant"/>
    <property type="match status" value="1"/>
</dbReference>
<proteinExistence type="predicted"/>